<gene>
    <name evidence="2" type="ORF">TWF970_006349</name>
</gene>
<dbReference type="EMBL" id="JAABOJ010000033">
    <property type="protein sequence ID" value="KAF3276393.1"/>
    <property type="molecule type" value="Genomic_DNA"/>
</dbReference>
<comment type="caution">
    <text evidence="2">The sequence shown here is derived from an EMBL/GenBank/DDBJ whole genome shotgun (WGS) entry which is preliminary data.</text>
</comment>
<proteinExistence type="predicted"/>
<name>A0A7C8VCK8_ORBOL</name>
<accession>A0A7C8VCK8</accession>
<dbReference type="AlphaFoldDB" id="A0A7C8VCK8"/>
<dbReference type="OrthoDB" id="5387331at2759"/>
<evidence type="ECO:0000256" key="1">
    <source>
        <dbReference type="SAM" id="MobiDB-lite"/>
    </source>
</evidence>
<feature type="compositionally biased region" description="Basic and acidic residues" evidence="1">
    <location>
        <begin position="38"/>
        <end position="48"/>
    </location>
</feature>
<feature type="region of interest" description="Disordered" evidence="1">
    <location>
        <begin position="1"/>
        <end position="79"/>
    </location>
</feature>
<dbReference type="Proteomes" id="UP000474640">
    <property type="component" value="Unassembled WGS sequence"/>
</dbReference>
<organism evidence="2 3">
    <name type="scientific">Orbilia oligospora</name>
    <name type="common">Nematode-trapping fungus</name>
    <name type="synonym">Arthrobotrys oligospora</name>
    <dbReference type="NCBI Taxonomy" id="2813651"/>
    <lineage>
        <taxon>Eukaryota</taxon>
        <taxon>Fungi</taxon>
        <taxon>Dikarya</taxon>
        <taxon>Ascomycota</taxon>
        <taxon>Pezizomycotina</taxon>
        <taxon>Orbiliomycetes</taxon>
        <taxon>Orbiliales</taxon>
        <taxon>Orbiliaceae</taxon>
        <taxon>Orbilia</taxon>
    </lineage>
</organism>
<reference evidence="2 3" key="1">
    <citation type="submission" date="2020-01" db="EMBL/GenBank/DDBJ databases">
        <authorList>
            <person name="Palmer J.M."/>
        </authorList>
    </citation>
    <scope>NUCLEOTIDE SEQUENCE [LARGE SCALE GENOMIC DNA]</scope>
    <source>
        <strain evidence="2 3">TWF970</strain>
    </source>
</reference>
<sequence>MNSHGGSQRGGGTPPHNFGGGKSNYNKHYTGMIPESEEIGRNSDEHSNPSEGSGGTKGKGKAAYDSAYRKKQHEPNQEAQAAIKDVVQRSLQRHLRQYLGDIVVPVSYHTDPNANMGSKSSGRNRYVWVWDVHCDVAMNSGHLVLFNDTILNKNKMQTPSRWTPSNTMKLSELIDNNILIPRLVSHVMEGNTSGLLPTNSPKTSAEQNPVEHAPEPFNPPQYNLEQELLYLQSQLELQPAPPEQQYGLAGYGSSQTFSNVTNLHNKLYRLAETLNGGAETLNGGAETLNGGAVGILNS</sequence>
<feature type="compositionally biased region" description="Polar residues" evidence="1">
    <location>
        <begin position="192"/>
        <end position="207"/>
    </location>
</feature>
<feature type="region of interest" description="Disordered" evidence="1">
    <location>
        <begin position="192"/>
        <end position="211"/>
    </location>
</feature>
<feature type="compositionally biased region" description="Gly residues" evidence="1">
    <location>
        <begin position="7"/>
        <end position="22"/>
    </location>
</feature>
<evidence type="ECO:0000313" key="2">
    <source>
        <dbReference type="EMBL" id="KAF3276393.1"/>
    </source>
</evidence>
<protein>
    <submittedName>
        <fullName evidence="2">Uncharacterized protein</fullName>
    </submittedName>
</protein>
<evidence type="ECO:0000313" key="3">
    <source>
        <dbReference type="Proteomes" id="UP000474640"/>
    </source>
</evidence>